<dbReference type="GO" id="GO:0005737">
    <property type="term" value="C:cytoplasm"/>
    <property type="evidence" value="ECO:0007669"/>
    <property type="project" value="TreeGrafter"/>
</dbReference>
<evidence type="ECO:0000313" key="4">
    <source>
        <dbReference type="EMBL" id="PXF46234.1"/>
    </source>
</evidence>
<dbReference type="GO" id="GO:0031588">
    <property type="term" value="C:nucleotide-activated protein kinase complex"/>
    <property type="evidence" value="ECO:0007669"/>
    <property type="project" value="TreeGrafter"/>
</dbReference>
<proteinExistence type="inferred from homology"/>
<comment type="caution">
    <text evidence="4">The sequence shown here is derived from an EMBL/GenBank/DDBJ whole genome shotgun (WGS) entry which is preliminary data.</text>
</comment>
<dbReference type="InterPro" id="IPR014756">
    <property type="entry name" value="Ig_E-set"/>
</dbReference>
<keyword evidence="5" id="KW-1185">Reference proteome</keyword>
<evidence type="ECO:0000313" key="5">
    <source>
        <dbReference type="Proteomes" id="UP000247409"/>
    </source>
</evidence>
<accession>A0A2V3IVS0</accession>
<feature type="region of interest" description="Disordered" evidence="2">
    <location>
        <begin position="1"/>
        <end position="153"/>
    </location>
</feature>
<dbReference type="GO" id="GO:0007165">
    <property type="term" value="P:signal transduction"/>
    <property type="evidence" value="ECO:0007669"/>
    <property type="project" value="TreeGrafter"/>
</dbReference>
<organism evidence="4 5">
    <name type="scientific">Gracilariopsis chorda</name>
    <dbReference type="NCBI Taxonomy" id="448386"/>
    <lineage>
        <taxon>Eukaryota</taxon>
        <taxon>Rhodophyta</taxon>
        <taxon>Florideophyceae</taxon>
        <taxon>Rhodymeniophycidae</taxon>
        <taxon>Gracilariales</taxon>
        <taxon>Gracilariaceae</taxon>
        <taxon>Gracilariopsis</taxon>
    </lineage>
</organism>
<evidence type="ECO:0000256" key="1">
    <source>
        <dbReference type="ARBA" id="ARBA00010926"/>
    </source>
</evidence>
<dbReference type="GO" id="GO:0005634">
    <property type="term" value="C:nucleus"/>
    <property type="evidence" value="ECO:0007669"/>
    <property type="project" value="TreeGrafter"/>
</dbReference>
<feature type="region of interest" description="Disordered" evidence="2">
    <location>
        <begin position="232"/>
        <end position="277"/>
    </location>
</feature>
<dbReference type="GO" id="GO:0019901">
    <property type="term" value="F:protein kinase binding"/>
    <property type="evidence" value="ECO:0007669"/>
    <property type="project" value="TreeGrafter"/>
</dbReference>
<dbReference type="CDD" id="cd02859">
    <property type="entry name" value="E_set_AMPKbeta_like_N"/>
    <property type="match status" value="1"/>
</dbReference>
<feature type="compositionally biased region" description="Basic and acidic residues" evidence="2">
    <location>
        <begin position="257"/>
        <end position="268"/>
    </location>
</feature>
<protein>
    <submittedName>
        <fullName evidence="4">SNF1-related protein kinase regulatory subunit beta-2</fullName>
    </submittedName>
</protein>
<comment type="similarity">
    <text evidence="1">Belongs to the 5'-AMP-activated protein kinase beta subunit family.</text>
</comment>
<sequence>MSPPPPPPPPPPLPASTANANRPPPPPPPTASAPTATSPPPPAPAAPAPPSAPSALAAPPPPPPPPPALNNNPLKSSAAHAHQHVPDLVQVQSVSEATLTSDHKLTSDRASAAETVQPNEQPQAQHQPQPASAQHPPEQVEDETKPKAKGNAPFVHNTYEKNQEEEEVMVKTEFVWADGAENDVQLSGSWNGWMTIQMYHEGGGMWSVVTPVPAGIHEFKFVVDGEWRHSTRHPTVGDDEATMNNVRMIRGPPRNKKREDDGANRPADDTPPDAVPKGCCIIA</sequence>
<dbReference type="InterPro" id="IPR013783">
    <property type="entry name" value="Ig-like_fold"/>
</dbReference>
<feature type="compositionally biased region" description="Pro residues" evidence="2">
    <location>
        <begin position="22"/>
        <end position="68"/>
    </location>
</feature>
<gene>
    <name evidence="4" type="ORF">BWQ96_04019</name>
</gene>
<dbReference type="STRING" id="448386.A0A2V3IVS0"/>
<dbReference type="InterPro" id="IPR050827">
    <property type="entry name" value="CRP1_MDG1_kinase"/>
</dbReference>
<dbReference type="Pfam" id="PF16561">
    <property type="entry name" value="AMPK1_CBM"/>
    <property type="match status" value="1"/>
</dbReference>
<feature type="compositionally biased region" description="Pro residues" evidence="2">
    <location>
        <begin position="1"/>
        <end position="14"/>
    </location>
</feature>
<reference evidence="4 5" key="1">
    <citation type="journal article" date="2018" name="Mol. Biol. Evol.">
        <title>Analysis of the draft genome of the red seaweed Gracilariopsis chorda provides insights into genome size evolution in Rhodophyta.</title>
        <authorList>
            <person name="Lee J."/>
            <person name="Yang E.C."/>
            <person name="Graf L."/>
            <person name="Yang J.H."/>
            <person name="Qiu H."/>
            <person name="Zel Zion U."/>
            <person name="Chan C.X."/>
            <person name="Stephens T.G."/>
            <person name="Weber A.P.M."/>
            <person name="Boo G.H."/>
            <person name="Boo S.M."/>
            <person name="Kim K.M."/>
            <person name="Shin Y."/>
            <person name="Jung M."/>
            <person name="Lee S.J."/>
            <person name="Yim H.S."/>
            <person name="Lee J.H."/>
            <person name="Bhattacharya D."/>
            <person name="Yoon H.S."/>
        </authorList>
    </citation>
    <scope>NUCLEOTIDE SEQUENCE [LARGE SCALE GENOMIC DNA]</scope>
    <source>
        <strain evidence="4 5">SKKU-2015</strain>
        <tissue evidence="4">Whole body</tissue>
    </source>
</reference>
<dbReference type="EMBL" id="NBIV01000042">
    <property type="protein sequence ID" value="PXF46234.1"/>
    <property type="molecule type" value="Genomic_DNA"/>
</dbReference>
<name>A0A2V3IVS0_9FLOR</name>
<feature type="domain" description="AMP-activated protein kinase glycogen-binding" evidence="3">
    <location>
        <begin position="170"/>
        <end position="249"/>
    </location>
</feature>
<feature type="compositionally biased region" description="Low complexity" evidence="2">
    <location>
        <begin position="117"/>
        <end position="137"/>
    </location>
</feature>
<dbReference type="AlphaFoldDB" id="A0A2V3IVS0"/>
<dbReference type="Gene3D" id="2.60.40.10">
    <property type="entry name" value="Immunoglobulins"/>
    <property type="match status" value="1"/>
</dbReference>
<evidence type="ECO:0000256" key="2">
    <source>
        <dbReference type="SAM" id="MobiDB-lite"/>
    </source>
</evidence>
<dbReference type="SUPFAM" id="SSF81296">
    <property type="entry name" value="E set domains"/>
    <property type="match status" value="1"/>
</dbReference>
<dbReference type="InterPro" id="IPR032640">
    <property type="entry name" value="AMPK1_CBM"/>
</dbReference>
<evidence type="ECO:0000259" key="3">
    <source>
        <dbReference type="Pfam" id="PF16561"/>
    </source>
</evidence>
<dbReference type="Proteomes" id="UP000247409">
    <property type="component" value="Unassembled WGS sequence"/>
</dbReference>
<dbReference type="OrthoDB" id="531008at2759"/>
<feature type="compositionally biased region" description="Polar residues" evidence="2">
    <location>
        <begin position="90"/>
        <end position="100"/>
    </location>
</feature>
<dbReference type="PANTHER" id="PTHR10343">
    <property type="entry name" value="5'-AMP-ACTIVATED PROTEIN KINASE , BETA SUBUNIT"/>
    <property type="match status" value="1"/>
</dbReference>
<dbReference type="PANTHER" id="PTHR10343:SF84">
    <property type="entry name" value="5'-AMP-ACTIVATED PROTEIN KINASE SUBUNIT BETA-1"/>
    <property type="match status" value="1"/>
</dbReference>